<evidence type="ECO:0000313" key="1">
    <source>
        <dbReference type="EMBL" id="EXG79877.1"/>
    </source>
</evidence>
<dbReference type="EMBL" id="JFBT01000001">
    <property type="protein sequence ID" value="EXG79877.1"/>
    <property type="molecule type" value="Genomic_DNA"/>
</dbReference>
<evidence type="ECO:0000313" key="2">
    <source>
        <dbReference type="Proteomes" id="UP000021053"/>
    </source>
</evidence>
<keyword evidence="2" id="KW-1185">Reference proteome</keyword>
<protein>
    <submittedName>
        <fullName evidence="1">Uncharacterized protein</fullName>
    </submittedName>
</protein>
<dbReference type="OrthoDB" id="9916655at2"/>
<comment type="caution">
    <text evidence="1">The sequence shown here is derived from an EMBL/GenBank/DDBJ whole genome shotgun (WGS) entry which is preliminary data.</text>
</comment>
<name>A0A010ZRN3_9ACTN</name>
<dbReference type="HOGENOM" id="CLU_2435869_0_0_11"/>
<reference evidence="1 2" key="1">
    <citation type="submission" date="2013-07" db="EMBL/GenBank/DDBJ databases">
        <authorList>
            <consortium name="DOE Joint Genome Institute"/>
            <person name="Eisen J."/>
            <person name="Huntemann M."/>
            <person name="Han J."/>
            <person name="Chen A."/>
            <person name="Kyrpides N."/>
            <person name="Mavromatis K."/>
            <person name="Markowitz V."/>
            <person name="Palaniappan K."/>
            <person name="Ivanova N."/>
            <person name="Schaumberg A."/>
            <person name="Pati A."/>
            <person name="Liolios K."/>
            <person name="Nordberg H.P."/>
            <person name="Cantor M.N."/>
            <person name="Hua S.X."/>
            <person name="Woyke T."/>
        </authorList>
    </citation>
    <scope>NUCLEOTIDE SEQUENCE [LARGE SCALE GENOMIC DNA]</scope>
    <source>
        <strain evidence="1 2">DSM 44712</strain>
    </source>
</reference>
<sequence>MRTASRLHQSAEPCPHCRGGLVGADQWDEWFAQRDDAESAWAAEHGSLDGFDLAELLDSAPDGEQEVDCTTCAGTGLRGRRAASRRSHAA</sequence>
<dbReference type="AlphaFoldDB" id="A0A010ZRN3"/>
<dbReference type="Proteomes" id="UP000021053">
    <property type="component" value="Unassembled WGS sequence"/>
</dbReference>
<gene>
    <name evidence="1" type="ORF">CryarDRAFT_0928</name>
</gene>
<dbReference type="RefSeq" id="WP_157017351.1">
    <property type="nucleotide sequence ID" value="NZ_KK073874.1"/>
</dbReference>
<accession>A0A010ZRN3</accession>
<organism evidence="1 2">
    <name type="scientific">Cryptosporangium arvum DSM 44712</name>
    <dbReference type="NCBI Taxonomy" id="927661"/>
    <lineage>
        <taxon>Bacteria</taxon>
        <taxon>Bacillati</taxon>
        <taxon>Actinomycetota</taxon>
        <taxon>Actinomycetes</taxon>
        <taxon>Cryptosporangiales</taxon>
        <taxon>Cryptosporangiaceae</taxon>
        <taxon>Cryptosporangium</taxon>
    </lineage>
</organism>
<proteinExistence type="predicted"/>